<dbReference type="PANTHER" id="PTHR43861:SF1">
    <property type="entry name" value="TRANS-ACONITATE 2-METHYLTRANSFERASE"/>
    <property type="match status" value="1"/>
</dbReference>
<evidence type="ECO:0000313" key="1">
    <source>
        <dbReference type="EMBL" id="AKU18958.1"/>
    </source>
</evidence>
<name>A0A0K1JQU3_9MICO</name>
<protein>
    <recommendedName>
        <fullName evidence="3">Methyltransferase domain-containing protein</fullName>
    </recommendedName>
</protein>
<proteinExistence type="predicted"/>
<keyword evidence="2" id="KW-1185">Reference proteome</keyword>
<dbReference type="KEGG" id="lmoi:VV02_15055"/>
<dbReference type="AlphaFoldDB" id="A0A0K1JQU3"/>
<dbReference type="STRING" id="571913.VV02_15055"/>
<dbReference type="PATRIC" id="fig|571913.6.peg.3054"/>
<evidence type="ECO:0000313" key="2">
    <source>
        <dbReference type="Proteomes" id="UP000066480"/>
    </source>
</evidence>
<dbReference type="InterPro" id="IPR029063">
    <property type="entry name" value="SAM-dependent_MTases_sf"/>
</dbReference>
<organism evidence="1 2">
    <name type="scientific">Luteipulveratus mongoliensis</name>
    <dbReference type="NCBI Taxonomy" id="571913"/>
    <lineage>
        <taxon>Bacteria</taxon>
        <taxon>Bacillati</taxon>
        <taxon>Actinomycetota</taxon>
        <taxon>Actinomycetes</taxon>
        <taxon>Micrococcales</taxon>
        <taxon>Dermacoccaceae</taxon>
        <taxon>Luteipulveratus</taxon>
    </lineage>
</organism>
<dbReference type="Gene3D" id="3.40.50.150">
    <property type="entry name" value="Vaccinia Virus protein VP39"/>
    <property type="match status" value="1"/>
</dbReference>
<dbReference type="Pfam" id="PF13489">
    <property type="entry name" value="Methyltransf_23"/>
    <property type="match status" value="1"/>
</dbReference>
<gene>
    <name evidence="1" type="ORF">VV02_15055</name>
</gene>
<dbReference type="PANTHER" id="PTHR43861">
    <property type="entry name" value="TRANS-ACONITATE 2-METHYLTRANSFERASE-RELATED"/>
    <property type="match status" value="1"/>
</dbReference>
<dbReference type="SUPFAM" id="SSF53335">
    <property type="entry name" value="S-adenosyl-L-methionine-dependent methyltransferases"/>
    <property type="match status" value="1"/>
</dbReference>
<dbReference type="Proteomes" id="UP000066480">
    <property type="component" value="Chromosome"/>
</dbReference>
<sequence>MTTRDQQRAATIATYGADAQEYADATAHPSGTNPLNAALGEFAAALPASATVLEIGSGPGRDALELESLGLRVRRTDITPAFVEMMRADGHDADALDPRTDPLGGPYDGVWASAVLLHLSRDEMPMVLKRLHAATLTDGRLFVSVKEGDGEEVSTSGNVHGPRFFTYWREPALRSVAEAAGWLDVQIARTASPRGGHWLGLSARA</sequence>
<evidence type="ECO:0008006" key="3">
    <source>
        <dbReference type="Google" id="ProtNLM"/>
    </source>
</evidence>
<dbReference type="EMBL" id="CP011112">
    <property type="protein sequence ID" value="AKU18958.1"/>
    <property type="molecule type" value="Genomic_DNA"/>
</dbReference>
<dbReference type="CDD" id="cd02440">
    <property type="entry name" value="AdoMet_MTases"/>
    <property type="match status" value="1"/>
</dbReference>
<accession>A0A0K1JQU3</accession>
<reference evidence="1 2" key="1">
    <citation type="submission" date="2015-03" db="EMBL/GenBank/DDBJ databases">
        <title>Luteipulveratus halotolerans sp. nov., a novel actinobacterium (Dermacoccaceae) from Sarawak, Malaysia.</title>
        <authorList>
            <person name="Juboi H."/>
            <person name="Basik A."/>
            <person name="Shamsul S.S."/>
            <person name="Arnold P."/>
            <person name="Schmitt E.K."/>
            <person name="Sanglier J.-J."/>
            <person name="Yeo T."/>
        </authorList>
    </citation>
    <scope>NUCLEOTIDE SEQUENCE [LARGE SCALE GENOMIC DNA]</scope>
    <source>
        <strain evidence="1 2">MN07-A0370</strain>
    </source>
</reference>